<feature type="compositionally biased region" description="Basic and acidic residues" evidence="1">
    <location>
        <begin position="114"/>
        <end position="125"/>
    </location>
</feature>
<protein>
    <submittedName>
        <fullName evidence="2">Uncharacterized protein</fullName>
    </submittedName>
</protein>
<feature type="region of interest" description="Disordered" evidence="1">
    <location>
        <begin position="101"/>
        <end position="125"/>
    </location>
</feature>
<gene>
    <name evidence="2" type="primary">92</name>
    <name evidence="2" type="ORF">SEA_XIMENITA_92</name>
</gene>
<evidence type="ECO:0000313" key="2">
    <source>
        <dbReference type="EMBL" id="QIG61600.1"/>
    </source>
</evidence>
<dbReference type="RefSeq" id="YP_009951659.1">
    <property type="nucleotide sequence ID" value="NC_051603.1"/>
</dbReference>
<dbReference type="EMBL" id="MN945901">
    <property type="protein sequence ID" value="QIG61600.1"/>
    <property type="molecule type" value="Genomic_DNA"/>
</dbReference>
<reference evidence="2 3" key="1">
    <citation type="submission" date="2020-01" db="EMBL/GenBank/DDBJ databases">
        <authorList>
            <person name="Siegel J."/>
            <person name="Joseph G."/>
            <person name="McLean J."/>
            <person name="Kistle A.K."/>
            <person name="Garlena R.A."/>
            <person name="Russell D.A."/>
            <person name="Pope W.H."/>
            <person name="Jacobs-Sera D."/>
            <person name="Hatfull G.F."/>
        </authorList>
    </citation>
    <scope>NUCLEOTIDE SEQUENCE [LARGE SCALE GENOMIC DNA]</scope>
</reference>
<evidence type="ECO:0000256" key="1">
    <source>
        <dbReference type="SAM" id="MobiDB-lite"/>
    </source>
</evidence>
<dbReference type="Proteomes" id="UP000502112">
    <property type="component" value="Segment"/>
</dbReference>
<accession>A0A6G6XS33</accession>
<sequence>MSMSMPTLTVLAADRQHGKTTALLDVALANARRGLDVAFWSPRAVQSEYAFRLATRLVTSESIDAQAVFSAANGREAIRYPSGGRVRFAWGHAGRCPDPLTDMTIRDDDGEGTVTRDDRKRKGQF</sequence>
<dbReference type="GeneID" id="60323097"/>
<keyword evidence="3" id="KW-1185">Reference proteome</keyword>
<evidence type="ECO:0000313" key="3">
    <source>
        <dbReference type="Proteomes" id="UP000502112"/>
    </source>
</evidence>
<proteinExistence type="predicted"/>
<dbReference type="KEGG" id="vg:60323097"/>
<name>A0A6G6XS33_9CAUD</name>
<organism evidence="2 3">
    <name type="scientific">Mycobacterium phage Ximenita</name>
    <dbReference type="NCBI Taxonomy" id="2708633"/>
    <lineage>
        <taxon>Viruses</taxon>
        <taxon>Duplodnaviria</taxon>
        <taxon>Heunggongvirae</taxon>
        <taxon>Uroviricota</taxon>
        <taxon>Caudoviricetes</taxon>
        <taxon>Weiservirinae</taxon>
        <taxon>Unicornvirus</taxon>
        <taxon>Unicornvirus ximenita</taxon>
    </lineage>
</organism>